<name>A0A9Q3JQ85_9BASI</name>
<evidence type="ECO:0000256" key="1">
    <source>
        <dbReference type="SAM" id="MobiDB-lite"/>
    </source>
</evidence>
<proteinExistence type="predicted"/>
<keyword evidence="3" id="KW-1185">Reference proteome</keyword>
<sequence>MRHNDRRYPSTATTIVKAPNRHNDKSVSVKMLSEILLYIILGKLAGDSKLSQLVELLTLNKEIIEKPDQILSVLQEYANHFQTKDTQPNASVPTSTSNEAY</sequence>
<dbReference type="EMBL" id="AVOT02077962">
    <property type="protein sequence ID" value="MBW0565764.1"/>
    <property type="molecule type" value="Genomic_DNA"/>
</dbReference>
<reference evidence="2" key="1">
    <citation type="submission" date="2021-03" db="EMBL/GenBank/DDBJ databases">
        <title>Draft genome sequence of rust myrtle Austropuccinia psidii MF-1, a brazilian biotype.</title>
        <authorList>
            <person name="Quecine M.C."/>
            <person name="Pachon D.M.R."/>
            <person name="Bonatelli M.L."/>
            <person name="Correr F.H."/>
            <person name="Franceschini L.M."/>
            <person name="Leite T.F."/>
            <person name="Margarido G.R.A."/>
            <person name="Almeida C.A."/>
            <person name="Ferrarezi J.A."/>
            <person name="Labate C.A."/>
        </authorList>
    </citation>
    <scope>NUCLEOTIDE SEQUENCE</scope>
    <source>
        <strain evidence="2">MF-1</strain>
    </source>
</reference>
<evidence type="ECO:0000313" key="3">
    <source>
        <dbReference type="Proteomes" id="UP000765509"/>
    </source>
</evidence>
<evidence type="ECO:0000313" key="2">
    <source>
        <dbReference type="EMBL" id="MBW0565764.1"/>
    </source>
</evidence>
<dbReference type="AlphaFoldDB" id="A0A9Q3JQ85"/>
<gene>
    <name evidence="2" type="ORF">O181_105479</name>
</gene>
<feature type="region of interest" description="Disordered" evidence="1">
    <location>
        <begin position="82"/>
        <end position="101"/>
    </location>
</feature>
<protein>
    <submittedName>
        <fullName evidence="2">Uncharacterized protein</fullName>
    </submittedName>
</protein>
<accession>A0A9Q3JQ85</accession>
<comment type="caution">
    <text evidence="2">The sequence shown here is derived from an EMBL/GenBank/DDBJ whole genome shotgun (WGS) entry which is preliminary data.</text>
</comment>
<organism evidence="2 3">
    <name type="scientific">Austropuccinia psidii MF-1</name>
    <dbReference type="NCBI Taxonomy" id="1389203"/>
    <lineage>
        <taxon>Eukaryota</taxon>
        <taxon>Fungi</taxon>
        <taxon>Dikarya</taxon>
        <taxon>Basidiomycota</taxon>
        <taxon>Pucciniomycotina</taxon>
        <taxon>Pucciniomycetes</taxon>
        <taxon>Pucciniales</taxon>
        <taxon>Sphaerophragmiaceae</taxon>
        <taxon>Austropuccinia</taxon>
    </lineage>
</organism>
<dbReference type="Proteomes" id="UP000765509">
    <property type="component" value="Unassembled WGS sequence"/>
</dbReference>